<dbReference type="EMBL" id="CP011340">
    <property type="protein sequence ID" value="ALC19247.1"/>
    <property type="molecule type" value="Genomic_DNA"/>
</dbReference>
<dbReference type="GeneID" id="97237981"/>
<protein>
    <submittedName>
        <fullName evidence="2">Uncharacterized protein</fullName>
    </submittedName>
</protein>
<organism evidence="2">
    <name type="scientific">Streptomyces pristinaespiralis</name>
    <dbReference type="NCBI Taxonomy" id="38300"/>
    <lineage>
        <taxon>Bacteria</taxon>
        <taxon>Bacillati</taxon>
        <taxon>Actinomycetota</taxon>
        <taxon>Actinomycetes</taxon>
        <taxon>Kitasatosporales</taxon>
        <taxon>Streptomycetaceae</taxon>
        <taxon>Streptomyces</taxon>
    </lineage>
</organism>
<name>A0A0M4DBG0_STRPR</name>
<evidence type="ECO:0000313" key="3">
    <source>
        <dbReference type="Proteomes" id="UP000060513"/>
    </source>
</evidence>
<feature type="compositionally biased region" description="Low complexity" evidence="1">
    <location>
        <begin position="69"/>
        <end position="84"/>
    </location>
</feature>
<feature type="region of interest" description="Disordered" evidence="1">
    <location>
        <begin position="40"/>
        <end position="84"/>
    </location>
</feature>
<dbReference type="Proteomes" id="UP000060513">
    <property type="component" value="Chromosome"/>
</dbReference>
<dbReference type="KEGG" id="spri:SPRI_0941"/>
<proteinExistence type="predicted"/>
<evidence type="ECO:0000313" key="2">
    <source>
        <dbReference type="EMBL" id="ALC19247.1"/>
    </source>
</evidence>
<feature type="compositionally biased region" description="Gly residues" evidence="1">
    <location>
        <begin position="40"/>
        <end position="68"/>
    </location>
</feature>
<accession>A0A0M4DBG0</accession>
<dbReference type="RefSeq" id="WP_005308801.1">
    <property type="nucleotide sequence ID" value="NZ_CP011340.1"/>
</dbReference>
<reference evidence="2 3" key="1">
    <citation type="submission" date="2015-08" db="EMBL/GenBank/DDBJ databases">
        <title>Genome sequence of the pristinamycin over-producing bacterium Streptomyces pristinaespiralis HCCB10218.</title>
        <authorList>
            <person name="Tian J."/>
            <person name="Yang J."/>
            <person name="Li L."/>
            <person name="Ruan L."/>
            <person name="Wei W."/>
            <person name="Zheng G."/>
            <person name="Wei Z."/>
            <person name="Yang S."/>
            <person name="Ge M."/>
            <person name="Jiang W."/>
            <person name="Lu Y."/>
        </authorList>
    </citation>
    <scope>NUCLEOTIDE SEQUENCE [LARGE SCALE GENOMIC DNA]</scope>
    <source>
        <strain evidence="2 3">HCCB 10218</strain>
    </source>
</reference>
<evidence type="ECO:0000256" key="1">
    <source>
        <dbReference type="SAM" id="MobiDB-lite"/>
    </source>
</evidence>
<gene>
    <name evidence="2" type="ORF">SPRI_0941</name>
</gene>
<dbReference type="OMA" id="RDIYLFF"/>
<dbReference type="PATRIC" id="fig|38300.4.peg.1014"/>
<sequence length="121" mass="10918">MSAISIQELEALSGELLPERAVLSAMGLFGAMGDGGYGGGDGGYGGGDGGHGGPGHGGPGGHGGGDGGSSSSSSSSSSSAVAVVNGGGGGGGNAIVSSACQALEGHHGASLTCIPATTAVF</sequence>
<dbReference type="AlphaFoldDB" id="A0A0M4DBG0"/>